<name>A0A1I0QC88_9BACT</name>
<dbReference type="STRING" id="1267423.SAMN05216290_2206"/>
<evidence type="ECO:0000259" key="6">
    <source>
        <dbReference type="PROSITE" id="PS51123"/>
    </source>
</evidence>
<dbReference type="PROSITE" id="PS51123">
    <property type="entry name" value="OMPA_2"/>
    <property type="match status" value="1"/>
</dbReference>
<feature type="domain" description="OmpA-like" evidence="6">
    <location>
        <begin position="551"/>
        <end position="668"/>
    </location>
</feature>
<feature type="signal peptide" evidence="5">
    <location>
        <begin position="1"/>
        <end position="21"/>
    </location>
</feature>
<dbReference type="InterPro" id="IPR011659">
    <property type="entry name" value="WD40"/>
</dbReference>
<dbReference type="CDD" id="cd07185">
    <property type="entry name" value="OmpA_C-like"/>
    <property type="match status" value="1"/>
</dbReference>
<dbReference type="Pfam" id="PF07676">
    <property type="entry name" value="PD40"/>
    <property type="match status" value="1"/>
</dbReference>
<dbReference type="Pfam" id="PF00691">
    <property type="entry name" value="OmpA"/>
    <property type="match status" value="1"/>
</dbReference>
<keyword evidence="8" id="KW-1185">Reference proteome</keyword>
<keyword evidence="5" id="KW-0732">Signal</keyword>
<dbReference type="EMBL" id="FOIR01000002">
    <property type="protein sequence ID" value="SEW24663.1"/>
    <property type="molecule type" value="Genomic_DNA"/>
</dbReference>
<evidence type="ECO:0000256" key="1">
    <source>
        <dbReference type="ARBA" id="ARBA00004442"/>
    </source>
</evidence>
<dbReference type="PRINTS" id="PR01021">
    <property type="entry name" value="OMPADOMAIN"/>
</dbReference>
<reference evidence="8" key="1">
    <citation type="submission" date="2016-10" db="EMBL/GenBank/DDBJ databases">
        <authorList>
            <person name="Varghese N."/>
            <person name="Submissions S."/>
        </authorList>
    </citation>
    <scope>NUCLEOTIDE SEQUENCE [LARGE SCALE GENOMIC DNA]</scope>
    <source>
        <strain evidence="8">CGMCC 1.12402</strain>
    </source>
</reference>
<evidence type="ECO:0000313" key="7">
    <source>
        <dbReference type="EMBL" id="SEW24663.1"/>
    </source>
</evidence>
<dbReference type="GeneID" id="99986912"/>
<dbReference type="InterPro" id="IPR050330">
    <property type="entry name" value="Bact_OuterMem_StrucFunc"/>
</dbReference>
<accession>A0A1I0QC88</accession>
<dbReference type="OrthoDB" id="1488841at2"/>
<dbReference type="InterPro" id="IPR006665">
    <property type="entry name" value="OmpA-like"/>
</dbReference>
<dbReference type="PANTHER" id="PTHR30329:SF21">
    <property type="entry name" value="LIPOPROTEIN YIAD-RELATED"/>
    <property type="match status" value="1"/>
</dbReference>
<protein>
    <submittedName>
        <fullName evidence="7">Outer membrane protein OmpA</fullName>
    </submittedName>
</protein>
<sequence length="668" mass="76361">MKRYKLLFIGLLLSICSLINAQNLNDVYAAMGEEDWEVALELVQPLLKKKRNHEAKWLAAICHANRYRFETSYQLFEEALPYAEFDPFFWVPYAQAYLYGGRVDEAERLLRRTSPSDFEDEYFQEVYVKVLNNIRAAQKYMPNPERVVVQNLGAKINTEGNEYSQVVRADQRGIYFTARREGLGEMAADGEYYEHLLRSSMNKFDKWAKDEEVEGYDSGSDFLAPLQLLDNDSTIIYYKNEDIYMARLQANGQYGNDKPLPFNTPKWESHAFVYNNHKSIIFASDFGNNDENADLYITHLGEDGQWTKPYLIQELSTDENEDAPFVAGDGTLYFSSRGHDSMGGYDIFKTRLDSATGKFSAPENLGAPINLPGDDTFFTLYGKYAYLSSNREAGYGENDIYKVFMFNASKLQGKFIDCDNRPFANARLTVTEFERGEVTETTTDEYGVYELVVPIEQKVVVKLEKNGEVLYEKDHFFRVLFRDQFDIEHDFLVGDCASDVMEDIYLTMINSYDLDPLNIQVDPPSIEGLLLEEEIVAAIGPAADDTEAAVVAALPSLKLPIIFFDFDKSAIKAEYFDRLNEAVALLKERTDLKILIAGHTDSYGTNLYNTGLGKKRYEAVYKYFVDKGVDPEQLEVKSFSENVPIASNNTRQGRAYNRRVELSFVNNH</sequence>
<dbReference type="Gene3D" id="3.30.1330.60">
    <property type="entry name" value="OmpA-like domain"/>
    <property type="match status" value="1"/>
</dbReference>
<dbReference type="SUPFAM" id="SSF69304">
    <property type="entry name" value="Tricorn protease N-terminal domain"/>
    <property type="match status" value="1"/>
</dbReference>
<feature type="chain" id="PRO_5011629274" evidence="5">
    <location>
        <begin position="22"/>
        <end position="668"/>
    </location>
</feature>
<evidence type="ECO:0000256" key="3">
    <source>
        <dbReference type="ARBA" id="ARBA00023237"/>
    </source>
</evidence>
<keyword evidence="2 4" id="KW-0472">Membrane</keyword>
<keyword evidence="3" id="KW-0998">Cell outer membrane</keyword>
<evidence type="ECO:0000256" key="2">
    <source>
        <dbReference type="ARBA" id="ARBA00023136"/>
    </source>
</evidence>
<dbReference type="SUPFAM" id="SSF48452">
    <property type="entry name" value="TPR-like"/>
    <property type="match status" value="1"/>
</dbReference>
<dbReference type="Gene3D" id="1.25.40.10">
    <property type="entry name" value="Tetratricopeptide repeat domain"/>
    <property type="match status" value="1"/>
</dbReference>
<dbReference type="InterPro" id="IPR036737">
    <property type="entry name" value="OmpA-like_sf"/>
</dbReference>
<gene>
    <name evidence="7" type="ORF">SAMN05216290_2206</name>
</gene>
<dbReference type="AlphaFoldDB" id="A0A1I0QC88"/>
<dbReference type="RefSeq" id="WP_090258635.1">
    <property type="nucleotide sequence ID" value="NZ_FOIR01000002.1"/>
</dbReference>
<dbReference type="Proteomes" id="UP000199437">
    <property type="component" value="Unassembled WGS sequence"/>
</dbReference>
<evidence type="ECO:0000256" key="4">
    <source>
        <dbReference type="PROSITE-ProRule" id="PRU00473"/>
    </source>
</evidence>
<evidence type="ECO:0000256" key="5">
    <source>
        <dbReference type="SAM" id="SignalP"/>
    </source>
</evidence>
<evidence type="ECO:0000313" key="8">
    <source>
        <dbReference type="Proteomes" id="UP000199437"/>
    </source>
</evidence>
<dbReference type="InterPro" id="IPR011990">
    <property type="entry name" value="TPR-like_helical_dom_sf"/>
</dbReference>
<dbReference type="GO" id="GO:0009279">
    <property type="term" value="C:cell outer membrane"/>
    <property type="evidence" value="ECO:0007669"/>
    <property type="project" value="UniProtKB-SubCell"/>
</dbReference>
<proteinExistence type="predicted"/>
<comment type="subcellular location">
    <subcellularLocation>
        <location evidence="1">Cell outer membrane</location>
    </subcellularLocation>
</comment>
<dbReference type="PANTHER" id="PTHR30329">
    <property type="entry name" value="STATOR ELEMENT OF FLAGELLAR MOTOR COMPLEX"/>
    <property type="match status" value="1"/>
</dbReference>
<dbReference type="InterPro" id="IPR006664">
    <property type="entry name" value="OMP_bac"/>
</dbReference>
<organism evidence="7 8">
    <name type="scientific">Roseivirga pacifica</name>
    <dbReference type="NCBI Taxonomy" id="1267423"/>
    <lineage>
        <taxon>Bacteria</taxon>
        <taxon>Pseudomonadati</taxon>
        <taxon>Bacteroidota</taxon>
        <taxon>Cytophagia</taxon>
        <taxon>Cytophagales</taxon>
        <taxon>Roseivirgaceae</taxon>
        <taxon>Roseivirga</taxon>
    </lineage>
</organism>
<dbReference type="SUPFAM" id="SSF103088">
    <property type="entry name" value="OmpA-like"/>
    <property type="match status" value="1"/>
</dbReference>